<dbReference type="AlphaFoldDB" id="A0A8H7CV53"/>
<protein>
    <submittedName>
        <fullName evidence="3">Uncharacterized protein</fullName>
    </submittedName>
</protein>
<comment type="caution">
    <text evidence="3">The sequence shown here is derived from an EMBL/GenBank/DDBJ whole genome shotgun (WGS) entry which is preliminary data.</text>
</comment>
<feature type="chain" id="PRO_5034338967" evidence="2">
    <location>
        <begin position="18"/>
        <end position="191"/>
    </location>
</feature>
<reference evidence="3" key="1">
    <citation type="submission" date="2020-05" db="EMBL/GenBank/DDBJ databases">
        <title>Mycena genomes resolve the evolution of fungal bioluminescence.</title>
        <authorList>
            <person name="Tsai I.J."/>
        </authorList>
    </citation>
    <scope>NUCLEOTIDE SEQUENCE</scope>
    <source>
        <strain evidence="3">160909Yilan</strain>
    </source>
</reference>
<feature type="signal peptide" evidence="2">
    <location>
        <begin position="1"/>
        <end position="17"/>
    </location>
</feature>
<evidence type="ECO:0000313" key="4">
    <source>
        <dbReference type="Proteomes" id="UP000623467"/>
    </source>
</evidence>
<accession>A0A8H7CV53</accession>
<dbReference type="OrthoDB" id="5401396at2759"/>
<evidence type="ECO:0000256" key="2">
    <source>
        <dbReference type="SAM" id="SignalP"/>
    </source>
</evidence>
<evidence type="ECO:0000256" key="1">
    <source>
        <dbReference type="SAM" id="Phobius"/>
    </source>
</evidence>
<dbReference type="Proteomes" id="UP000623467">
    <property type="component" value="Unassembled WGS sequence"/>
</dbReference>
<keyword evidence="1" id="KW-0812">Transmembrane</keyword>
<gene>
    <name evidence="3" type="ORF">MSAN_01596500</name>
</gene>
<dbReference type="EMBL" id="JACAZH010000013">
    <property type="protein sequence ID" value="KAF7351639.1"/>
    <property type="molecule type" value="Genomic_DNA"/>
</dbReference>
<keyword evidence="1" id="KW-1133">Transmembrane helix</keyword>
<keyword evidence="1" id="KW-0472">Membrane</keyword>
<feature type="transmembrane region" description="Helical" evidence="1">
    <location>
        <begin position="169"/>
        <end position="185"/>
    </location>
</feature>
<sequence>MFSKLLACLIVASAAFAATTPAPELTGTAVEVTGPKPTANAVNSADLALGADGVGEILLCVNAFFGAPCVDALYLENTCTNVPTNFQDNVSAVQPPGRRRVYTLRVGDSIFVLVLALNVSHIRDLNCGGQNIISIYPGYDNLADQGFNDRLTAWICSLNDGAFFQCRRYVAGFVLQGIIFVWFGWKLRITI</sequence>
<keyword evidence="2" id="KW-0732">Signal</keyword>
<keyword evidence="4" id="KW-1185">Reference proteome</keyword>
<organism evidence="3 4">
    <name type="scientific">Mycena sanguinolenta</name>
    <dbReference type="NCBI Taxonomy" id="230812"/>
    <lineage>
        <taxon>Eukaryota</taxon>
        <taxon>Fungi</taxon>
        <taxon>Dikarya</taxon>
        <taxon>Basidiomycota</taxon>
        <taxon>Agaricomycotina</taxon>
        <taxon>Agaricomycetes</taxon>
        <taxon>Agaricomycetidae</taxon>
        <taxon>Agaricales</taxon>
        <taxon>Marasmiineae</taxon>
        <taxon>Mycenaceae</taxon>
        <taxon>Mycena</taxon>
    </lineage>
</organism>
<evidence type="ECO:0000313" key="3">
    <source>
        <dbReference type="EMBL" id="KAF7351639.1"/>
    </source>
</evidence>
<proteinExistence type="predicted"/>
<name>A0A8H7CV53_9AGAR</name>